<comment type="caution">
    <text evidence="1">The sequence shown here is derived from an EMBL/GenBank/DDBJ whole genome shotgun (WGS) entry which is preliminary data.</text>
</comment>
<accession>A0ACB8GZS8</accession>
<keyword evidence="2" id="KW-1185">Reference proteome</keyword>
<protein>
    <submittedName>
        <fullName evidence="1">Uncharacterized protein</fullName>
    </submittedName>
</protein>
<sequence>MSTFNVNIVHVHSSQTVPVSTPRSAQPARNSSGAGAPPYVMEPQATSSLHYTSGPWTDILSLVGPTPRDLLEIYYAKFSSHTVDVGNATPNVDSTRLFRSSADVAVISGLPRGRDESQYDRNITNESESSSVDRLVLDSLATGTVDPAVLIRTSRHSRENHSQGVMRSQTAGASSNRHHPYNMENRPSRVAVPSNSHNEHANNFCRPSGETEIAQINTFQHRAQQHPRHGSGNDIPVEQMPRPVPSPNEDGRESEMSGSTGDGDSGETEQKPRKMQGHRSDRDPWFRTREEICSQGKADKKWRRVIEANDTVAVTAAVRCCGRESGV</sequence>
<proteinExistence type="predicted"/>
<evidence type="ECO:0000313" key="2">
    <source>
        <dbReference type="Proteomes" id="UP000664032"/>
    </source>
</evidence>
<dbReference type="EMBL" id="JAFIQS020000006">
    <property type="protein sequence ID" value="KAH9480959.1"/>
    <property type="molecule type" value="Genomic_DNA"/>
</dbReference>
<gene>
    <name evidence="1" type="ORF">JR316_0007566</name>
</gene>
<reference evidence="1" key="1">
    <citation type="submission" date="2021-10" db="EMBL/GenBank/DDBJ databases">
        <title>Psilocybe cubensis genome.</title>
        <authorList>
            <person name="Mckernan K.J."/>
            <person name="Crawford S."/>
            <person name="Trippe A."/>
            <person name="Kane L.T."/>
            <person name="Mclaughlin S."/>
        </authorList>
    </citation>
    <scope>NUCLEOTIDE SEQUENCE</scope>
    <source>
        <strain evidence="1">MGC-MH-2018</strain>
    </source>
</reference>
<evidence type="ECO:0000313" key="1">
    <source>
        <dbReference type="EMBL" id="KAH9480959.1"/>
    </source>
</evidence>
<dbReference type="Proteomes" id="UP000664032">
    <property type="component" value="Unassembled WGS sequence"/>
</dbReference>
<name>A0ACB8GZS8_PSICU</name>
<organism evidence="1 2">
    <name type="scientific">Psilocybe cubensis</name>
    <name type="common">Psychedelic mushroom</name>
    <name type="synonym">Stropharia cubensis</name>
    <dbReference type="NCBI Taxonomy" id="181762"/>
    <lineage>
        <taxon>Eukaryota</taxon>
        <taxon>Fungi</taxon>
        <taxon>Dikarya</taxon>
        <taxon>Basidiomycota</taxon>
        <taxon>Agaricomycotina</taxon>
        <taxon>Agaricomycetes</taxon>
        <taxon>Agaricomycetidae</taxon>
        <taxon>Agaricales</taxon>
        <taxon>Agaricineae</taxon>
        <taxon>Strophariaceae</taxon>
        <taxon>Psilocybe</taxon>
    </lineage>
</organism>